<evidence type="ECO:0000256" key="10">
    <source>
        <dbReference type="ARBA" id="ARBA00023163"/>
    </source>
</evidence>
<dbReference type="FunFam" id="3.30.160.60:FF:000478">
    <property type="entry name" value="Zinc finger protein 133"/>
    <property type="match status" value="2"/>
</dbReference>
<dbReference type="InterPro" id="IPR036236">
    <property type="entry name" value="Znf_C2H2_sf"/>
</dbReference>
<evidence type="ECO:0000256" key="5">
    <source>
        <dbReference type="ARBA" id="ARBA00022737"/>
    </source>
</evidence>
<dbReference type="InterPro" id="IPR013087">
    <property type="entry name" value="Znf_C2H2_type"/>
</dbReference>
<evidence type="ECO:0000256" key="4">
    <source>
        <dbReference type="ARBA" id="ARBA00022723"/>
    </source>
</evidence>
<dbReference type="GO" id="GO:0006355">
    <property type="term" value="P:regulation of DNA-templated transcription"/>
    <property type="evidence" value="ECO:0007669"/>
    <property type="project" value="InterPro"/>
</dbReference>
<dbReference type="FunFam" id="3.30.160.60:FF:001576">
    <property type="entry name" value="HKR1, GLI-Kruppel zinc finger family member"/>
    <property type="match status" value="3"/>
</dbReference>
<feature type="domain" description="C2H2-type" evidence="14">
    <location>
        <begin position="357"/>
        <end position="384"/>
    </location>
</feature>
<dbReference type="InterPro" id="IPR048414">
    <property type="entry name" value="PDRM9-like_Znf-C2H2"/>
</dbReference>
<dbReference type="Gene3D" id="6.10.140.140">
    <property type="match status" value="1"/>
</dbReference>
<dbReference type="CDD" id="cd07765">
    <property type="entry name" value="KRAB_A-box"/>
    <property type="match status" value="1"/>
</dbReference>
<feature type="compositionally biased region" description="Low complexity" evidence="13">
    <location>
        <begin position="165"/>
        <end position="179"/>
    </location>
</feature>
<dbReference type="SMART" id="SM00349">
    <property type="entry name" value="KRAB"/>
    <property type="match status" value="1"/>
</dbReference>
<evidence type="ECO:0000313" key="17">
    <source>
        <dbReference type="RefSeq" id="XP_006868483.1"/>
    </source>
</evidence>
<dbReference type="RefSeq" id="XP_006868483.1">
    <property type="nucleotide sequence ID" value="XM_006868421.1"/>
</dbReference>
<dbReference type="GeneID" id="102842382"/>
<gene>
    <name evidence="17" type="primary">LOC102842382</name>
</gene>
<protein>
    <submittedName>
        <fullName evidence="17">Zinc finger protein 343-like</fullName>
    </submittedName>
</protein>
<comment type="function">
    <text evidence="1">May be involved in transcriptional regulation.</text>
</comment>
<feature type="region of interest" description="Disordered" evidence="13">
    <location>
        <begin position="113"/>
        <end position="188"/>
    </location>
</feature>
<feature type="domain" description="C2H2-type" evidence="14">
    <location>
        <begin position="385"/>
        <end position="412"/>
    </location>
</feature>
<dbReference type="InterPro" id="IPR001909">
    <property type="entry name" value="KRAB"/>
</dbReference>
<dbReference type="GO" id="GO:0008270">
    <property type="term" value="F:zinc ion binding"/>
    <property type="evidence" value="ECO:0007669"/>
    <property type="project" value="UniProtKB-KW"/>
</dbReference>
<feature type="domain" description="C2H2-type" evidence="14">
    <location>
        <begin position="441"/>
        <end position="468"/>
    </location>
</feature>
<dbReference type="SUPFAM" id="SSF109640">
    <property type="entry name" value="KRAB domain (Kruppel-associated box)"/>
    <property type="match status" value="1"/>
</dbReference>
<evidence type="ECO:0000256" key="7">
    <source>
        <dbReference type="ARBA" id="ARBA00022833"/>
    </source>
</evidence>
<proteinExistence type="inferred from homology"/>
<keyword evidence="6 12" id="KW-0863">Zinc-finger</keyword>
<dbReference type="Pfam" id="PF01352">
    <property type="entry name" value="KRAB"/>
    <property type="match status" value="1"/>
</dbReference>
<name>A0A9B0TTM3_CHRAS</name>
<dbReference type="SUPFAM" id="SSF57667">
    <property type="entry name" value="beta-beta-alpha zinc fingers"/>
    <property type="match status" value="6"/>
</dbReference>
<feature type="domain" description="C2H2-type" evidence="14">
    <location>
        <begin position="413"/>
        <end position="440"/>
    </location>
</feature>
<comment type="similarity">
    <text evidence="3">Belongs to the krueppel C2H2-type zinc-finger protein family.</text>
</comment>
<feature type="domain" description="C2H2-type" evidence="14">
    <location>
        <begin position="273"/>
        <end position="300"/>
    </location>
</feature>
<keyword evidence="10" id="KW-0804">Transcription</keyword>
<evidence type="ECO:0000256" key="3">
    <source>
        <dbReference type="ARBA" id="ARBA00006991"/>
    </source>
</evidence>
<feature type="domain" description="C2H2-type" evidence="14">
    <location>
        <begin position="329"/>
        <end position="356"/>
    </location>
</feature>
<evidence type="ECO:0000256" key="11">
    <source>
        <dbReference type="ARBA" id="ARBA00023242"/>
    </source>
</evidence>
<evidence type="ECO:0000256" key="9">
    <source>
        <dbReference type="ARBA" id="ARBA00023125"/>
    </source>
</evidence>
<dbReference type="FunFam" id="3.30.160.60:FF:000155">
    <property type="entry name" value="zinc finger protein 133 isoform X1"/>
    <property type="match status" value="5"/>
</dbReference>
<evidence type="ECO:0000256" key="1">
    <source>
        <dbReference type="ARBA" id="ARBA00003767"/>
    </source>
</evidence>
<feature type="compositionally biased region" description="Basic and acidic residues" evidence="13">
    <location>
        <begin position="127"/>
        <end position="138"/>
    </location>
</feature>
<feature type="domain" description="C2H2-type" evidence="14">
    <location>
        <begin position="497"/>
        <end position="524"/>
    </location>
</feature>
<keyword evidence="8" id="KW-0805">Transcription regulation</keyword>
<dbReference type="PROSITE" id="PS50157">
    <property type="entry name" value="ZINC_FINGER_C2H2_2"/>
    <property type="match status" value="12"/>
</dbReference>
<evidence type="ECO:0000256" key="13">
    <source>
        <dbReference type="SAM" id="MobiDB-lite"/>
    </source>
</evidence>
<feature type="domain" description="C2H2-type" evidence="14">
    <location>
        <begin position="525"/>
        <end position="552"/>
    </location>
</feature>
<dbReference type="FunFam" id="3.30.160.60:FF:001664">
    <property type="entry name" value="Zinc finger protein 133"/>
    <property type="match status" value="1"/>
</dbReference>
<evidence type="ECO:0000259" key="14">
    <source>
        <dbReference type="PROSITE" id="PS50157"/>
    </source>
</evidence>
<reference evidence="17" key="1">
    <citation type="submission" date="2025-08" db="UniProtKB">
        <authorList>
            <consortium name="RefSeq"/>
        </authorList>
    </citation>
    <scope>IDENTIFICATION</scope>
    <source>
        <tissue evidence="17">Spleen</tissue>
    </source>
</reference>
<feature type="domain" description="KRAB" evidence="15">
    <location>
        <begin position="37"/>
        <end position="110"/>
    </location>
</feature>
<dbReference type="InterPro" id="IPR050636">
    <property type="entry name" value="C2H2-ZF_domain-containing"/>
</dbReference>
<evidence type="ECO:0000259" key="15">
    <source>
        <dbReference type="PROSITE" id="PS50805"/>
    </source>
</evidence>
<dbReference type="GO" id="GO:0005634">
    <property type="term" value="C:nucleus"/>
    <property type="evidence" value="ECO:0007669"/>
    <property type="project" value="UniProtKB-SubCell"/>
</dbReference>
<feature type="region of interest" description="Disordered" evidence="13">
    <location>
        <begin position="1"/>
        <end position="32"/>
    </location>
</feature>
<keyword evidence="9" id="KW-0238">DNA-binding</keyword>
<dbReference type="PROSITE" id="PS50805">
    <property type="entry name" value="KRAB"/>
    <property type="match status" value="1"/>
</dbReference>
<accession>A0A9B0TTM3</accession>
<feature type="domain" description="C2H2-type" evidence="14">
    <location>
        <begin position="469"/>
        <end position="496"/>
    </location>
</feature>
<dbReference type="PANTHER" id="PTHR47772:SF13">
    <property type="entry name" value="GASTRULA ZINC FINGER PROTEIN XLCGF49.1-LIKE-RELATED"/>
    <property type="match status" value="1"/>
</dbReference>
<feature type="domain" description="C2H2-type" evidence="14">
    <location>
        <begin position="245"/>
        <end position="272"/>
    </location>
</feature>
<dbReference type="SMART" id="SM00355">
    <property type="entry name" value="ZnF_C2H2"/>
    <property type="match status" value="12"/>
</dbReference>
<keyword evidence="4" id="KW-0479">Metal-binding</keyword>
<sequence>MQTRKQWTQTHKTKGVSFKAADGPQQEKRRPQIVEPVTIEDVTVVFTEAEWKSLSSEQKNLYGEVMLEIYRNLLSLVDPKPDTHPCSSSLLAFSCQQFLSQHILQIFPGSCAVHPSHPQSSSPGHQKQPEQQDSDRSCWSENTAGQREDVSKPVCGRTGEREASRAFSSSPQRQSASPSEDLTRLGIEPSSAQRVTYVETDKALKELQTSRFGAVDYKEDGADYGLRSDFMAKQRPVFRKKSHAYICSECGRGFAQQSGLLNHQWTHSGEKPHVCKECGRGFSHKSTLITHQRTHSGEKPYVCSECGRGFTQRSLLLQHQSTHSGEKLYVCNKCGRSFHWKSGLLYHQRTHSGEKPYVCSECGRAFTHKSGLLMHQRTHSEEKQYVCSECGRGFIQKSGLLNHQKTHSRELPYLCKECDRGFTRKSGLLNHQRTHTGEKPHVCKECGRGFSHKSTLVTHLWTHSGEKPYVCSECGRGFTQKSVLLMHQSTHSGKRLYVCSKCGQGFNWKSGFLYHQRAHSGEKPYVCSECGRDFIRKSSLLMHQRTHSGEKPHVCNECGRGFSSKQSLVRHQRAHLRGSLMFAINVTRALTGNHSSSSTRGCRIEALCRENGW</sequence>
<feature type="compositionally biased region" description="Low complexity" evidence="13">
    <location>
        <begin position="114"/>
        <end position="126"/>
    </location>
</feature>
<dbReference type="Proteomes" id="UP000504623">
    <property type="component" value="Unplaced"/>
</dbReference>
<dbReference type="InterPro" id="IPR036051">
    <property type="entry name" value="KRAB_dom_sf"/>
</dbReference>
<dbReference type="Gene3D" id="3.30.160.60">
    <property type="entry name" value="Classic Zinc Finger"/>
    <property type="match status" value="12"/>
</dbReference>
<dbReference type="PANTHER" id="PTHR47772">
    <property type="entry name" value="ZINC FINGER PROTEIN 200"/>
    <property type="match status" value="1"/>
</dbReference>
<dbReference type="Pfam" id="PF00096">
    <property type="entry name" value="zf-C2H2"/>
    <property type="match status" value="11"/>
</dbReference>
<dbReference type="GO" id="GO:0003677">
    <property type="term" value="F:DNA binding"/>
    <property type="evidence" value="ECO:0007669"/>
    <property type="project" value="UniProtKB-KW"/>
</dbReference>
<keyword evidence="16" id="KW-1185">Reference proteome</keyword>
<organism evidence="16 17">
    <name type="scientific">Chrysochloris asiatica</name>
    <name type="common">Cape golden mole</name>
    <dbReference type="NCBI Taxonomy" id="185453"/>
    <lineage>
        <taxon>Eukaryota</taxon>
        <taxon>Metazoa</taxon>
        <taxon>Chordata</taxon>
        <taxon>Craniata</taxon>
        <taxon>Vertebrata</taxon>
        <taxon>Euteleostomi</taxon>
        <taxon>Mammalia</taxon>
        <taxon>Eutheria</taxon>
        <taxon>Afrotheria</taxon>
        <taxon>Chrysochloridae</taxon>
        <taxon>Chrysochlorinae</taxon>
        <taxon>Chrysochloris</taxon>
    </lineage>
</organism>
<evidence type="ECO:0000256" key="2">
    <source>
        <dbReference type="ARBA" id="ARBA00004123"/>
    </source>
</evidence>
<feature type="compositionally biased region" description="Polar residues" evidence="13">
    <location>
        <begin position="1"/>
        <end position="10"/>
    </location>
</feature>
<evidence type="ECO:0000256" key="8">
    <source>
        <dbReference type="ARBA" id="ARBA00023015"/>
    </source>
</evidence>
<dbReference type="PROSITE" id="PS00028">
    <property type="entry name" value="ZINC_FINGER_C2H2_1"/>
    <property type="match status" value="12"/>
</dbReference>
<dbReference type="FunFam" id="3.30.160.60:FF:002343">
    <property type="entry name" value="Zinc finger protein 33A"/>
    <property type="match status" value="1"/>
</dbReference>
<feature type="domain" description="C2H2-type" evidence="14">
    <location>
        <begin position="301"/>
        <end position="328"/>
    </location>
</feature>
<feature type="domain" description="C2H2-type" evidence="14">
    <location>
        <begin position="553"/>
        <end position="575"/>
    </location>
</feature>
<keyword evidence="7" id="KW-0862">Zinc</keyword>
<comment type="subcellular location">
    <subcellularLocation>
        <location evidence="2">Nucleus</location>
    </subcellularLocation>
</comment>
<evidence type="ECO:0000313" key="16">
    <source>
        <dbReference type="Proteomes" id="UP000504623"/>
    </source>
</evidence>
<dbReference type="AlphaFoldDB" id="A0A9B0TTM3"/>
<evidence type="ECO:0000256" key="12">
    <source>
        <dbReference type="PROSITE-ProRule" id="PRU00042"/>
    </source>
</evidence>
<dbReference type="OrthoDB" id="9892686at2759"/>
<evidence type="ECO:0000256" key="6">
    <source>
        <dbReference type="ARBA" id="ARBA00022771"/>
    </source>
</evidence>
<keyword evidence="5" id="KW-0677">Repeat</keyword>
<keyword evidence="11" id="KW-0539">Nucleus</keyword>
<dbReference type="Pfam" id="PF21225">
    <property type="entry name" value="zf-C2H2_5"/>
    <property type="match status" value="1"/>
</dbReference>